<dbReference type="EMBL" id="JAIZAY010000129">
    <property type="protein sequence ID" value="KAJ8018958.1"/>
    <property type="molecule type" value="Genomic_DNA"/>
</dbReference>
<reference evidence="2" key="1">
    <citation type="submission" date="2021-10" db="EMBL/GenBank/DDBJ databases">
        <title>Tropical sea cucumber genome reveals ecological adaptation and Cuvierian tubules defense mechanism.</title>
        <authorList>
            <person name="Chen T."/>
        </authorList>
    </citation>
    <scope>NUCLEOTIDE SEQUENCE</scope>
    <source>
        <strain evidence="2">Nanhai2018</strain>
        <tissue evidence="2">Muscle</tissue>
    </source>
</reference>
<evidence type="ECO:0008006" key="4">
    <source>
        <dbReference type="Google" id="ProtNLM"/>
    </source>
</evidence>
<dbReference type="Proteomes" id="UP001152320">
    <property type="component" value="Unassembled WGS sequence"/>
</dbReference>
<dbReference type="AlphaFoldDB" id="A0A9Q0YAB4"/>
<evidence type="ECO:0000256" key="1">
    <source>
        <dbReference type="SAM" id="SignalP"/>
    </source>
</evidence>
<comment type="caution">
    <text evidence="2">The sequence shown here is derived from an EMBL/GenBank/DDBJ whole genome shotgun (WGS) entry which is preliminary data.</text>
</comment>
<sequence length="104" mass="12339">MMSRCPTVLTNFTLALIVTTIVNCHQHRAMMISHHSWSLTMMLDVPFISWVNIRRQDPMALLNIYLNYVTPRWQRCSRKFLTGHFVSALSHHVLRKLLLYPFLR</sequence>
<keyword evidence="1" id="KW-0732">Signal</keyword>
<feature type="chain" id="PRO_5040263372" description="Secreted protein" evidence="1">
    <location>
        <begin position="25"/>
        <end position="104"/>
    </location>
</feature>
<name>A0A9Q0YAB4_HOLLE</name>
<protein>
    <recommendedName>
        <fullName evidence="4">Secreted protein</fullName>
    </recommendedName>
</protein>
<accession>A0A9Q0YAB4</accession>
<evidence type="ECO:0000313" key="3">
    <source>
        <dbReference type="Proteomes" id="UP001152320"/>
    </source>
</evidence>
<keyword evidence="3" id="KW-1185">Reference proteome</keyword>
<feature type="signal peptide" evidence="1">
    <location>
        <begin position="1"/>
        <end position="24"/>
    </location>
</feature>
<organism evidence="2 3">
    <name type="scientific">Holothuria leucospilota</name>
    <name type="common">Black long sea cucumber</name>
    <name type="synonym">Mertensiothuria leucospilota</name>
    <dbReference type="NCBI Taxonomy" id="206669"/>
    <lineage>
        <taxon>Eukaryota</taxon>
        <taxon>Metazoa</taxon>
        <taxon>Echinodermata</taxon>
        <taxon>Eleutherozoa</taxon>
        <taxon>Echinozoa</taxon>
        <taxon>Holothuroidea</taxon>
        <taxon>Aspidochirotacea</taxon>
        <taxon>Aspidochirotida</taxon>
        <taxon>Holothuriidae</taxon>
        <taxon>Holothuria</taxon>
    </lineage>
</organism>
<evidence type="ECO:0000313" key="2">
    <source>
        <dbReference type="EMBL" id="KAJ8018958.1"/>
    </source>
</evidence>
<proteinExistence type="predicted"/>
<gene>
    <name evidence="2" type="ORF">HOLleu_42751</name>
</gene>